<dbReference type="SUPFAM" id="SSF52540">
    <property type="entry name" value="P-loop containing nucleoside triphosphate hydrolases"/>
    <property type="match status" value="1"/>
</dbReference>
<reference evidence="2" key="1">
    <citation type="submission" date="2022-01" db="EMBL/GenBank/DDBJ databases">
        <title>Gillisia lutea sp. nov., isolated from marine plastic residues from the Malvarosa beach (Valencia, Spain).</title>
        <authorList>
            <person name="Vidal-Verdu A."/>
            <person name="Molina-Menor E."/>
            <person name="Satari L."/>
            <person name="Pascual J."/>
            <person name="Pereto J."/>
            <person name="Porcar M."/>
        </authorList>
    </citation>
    <scope>NUCLEOTIDE SEQUENCE</scope>
    <source>
        <strain evidence="2">M10.2A</strain>
    </source>
</reference>
<evidence type="ECO:0000259" key="1">
    <source>
        <dbReference type="Pfam" id="PF13304"/>
    </source>
</evidence>
<organism evidence="2 3">
    <name type="scientific">Gillisia lutea</name>
    <dbReference type="NCBI Taxonomy" id="2909668"/>
    <lineage>
        <taxon>Bacteria</taxon>
        <taxon>Pseudomonadati</taxon>
        <taxon>Bacteroidota</taxon>
        <taxon>Flavobacteriia</taxon>
        <taxon>Flavobacteriales</taxon>
        <taxon>Flavobacteriaceae</taxon>
        <taxon>Gillisia</taxon>
    </lineage>
</organism>
<dbReference type="Proteomes" id="UP001179363">
    <property type="component" value="Unassembled WGS sequence"/>
</dbReference>
<dbReference type="Gene3D" id="3.40.50.300">
    <property type="entry name" value="P-loop containing nucleotide triphosphate hydrolases"/>
    <property type="match status" value="1"/>
</dbReference>
<accession>A0ABS9EFK4</accession>
<dbReference type="InterPro" id="IPR027417">
    <property type="entry name" value="P-loop_NTPase"/>
</dbReference>
<gene>
    <name evidence="2" type="ORF">L1I30_05100</name>
</gene>
<dbReference type="PANTHER" id="PTHR43581:SF4">
    <property type="entry name" value="ATP_GTP PHOSPHATASE"/>
    <property type="match status" value="1"/>
</dbReference>
<sequence>MEVNVRPHKMIDQEFTIDLSEKKINILIGGNGSGKSSILESVFQFPQSAPSRIISYSSGQNESFSKIYKNYQNKNKVYSLEPSEDSTNDEIIDSKFKSVYFDSRFSRLLIFFAVGLKKDGYIHNFLNSSKLGSLKLKLEFRIPKSYTDRIANILEKEALNTSYRSIRNTFFHSFLQKFAETYIDDNYDFENSIEKQIVIISPDSIPIEFSNATRLFAFFSWAVNNQFIDLNSTEIEIKDLELDSYSDGEFQLMSIYSLLDLFDDPGTLFLLDEIDSHIHYDNIKKVWDSVKKIEGRLITTTHSADSIILNEFSTLKLVEGGKIDKDIVANRVLERLEALADSANYKLSIASQIQNLALVEDYFDWFIFIELCKRKIPNFDLNVQKNIHYIKCSSGFNSYAERFGSSKLDWVEAFKKQNANPLTKNIFLICDRDNLSVNDVNNTGLVINSNPGNRQNRIPLRGSGNKTAYLMSWKRREIENYLLSYTMLSKHNKLEQVNHHIAPVDHLVEGRSGDNDSVRNLDVKKMLQPLYLKDIITSIPGDEGGVNYNKLSELISQIPSDEISDDIVNIYNFIKTKI</sequence>
<proteinExistence type="predicted"/>
<evidence type="ECO:0000313" key="3">
    <source>
        <dbReference type="Proteomes" id="UP001179363"/>
    </source>
</evidence>
<dbReference type="InterPro" id="IPR003959">
    <property type="entry name" value="ATPase_AAA_core"/>
</dbReference>
<feature type="domain" description="ATPase AAA-type core" evidence="1">
    <location>
        <begin position="24"/>
        <end position="303"/>
    </location>
</feature>
<dbReference type="Pfam" id="PF13304">
    <property type="entry name" value="AAA_21"/>
    <property type="match status" value="1"/>
</dbReference>
<evidence type="ECO:0000313" key="2">
    <source>
        <dbReference type="EMBL" id="MCF4101032.1"/>
    </source>
</evidence>
<dbReference type="InterPro" id="IPR051396">
    <property type="entry name" value="Bact_Antivir_Def_Nuclease"/>
</dbReference>
<dbReference type="PANTHER" id="PTHR43581">
    <property type="entry name" value="ATP/GTP PHOSPHATASE"/>
    <property type="match status" value="1"/>
</dbReference>
<dbReference type="RefSeq" id="WP_236133183.1">
    <property type="nucleotide sequence ID" value="NZ_JAKGTH010000007.1"/>
</dbReference>
<keyword evidence="2" id="KW-0067">ATP-binding</keyword>
<protein>
    <submittedName>
        <fullName evidence="2">ATP-binding protein</fullName>
    </submittedName>
</protein>
<name>A0ABS9EFK4_9FLAO</name>
<keyword evidence="3" id="KW-1185">Reference proteome</keyword>
<keyword evidence="2" id="KW-0547">Nucleotide-binding</keyword>
<dbReference type="EMBL" id="JAKGTH010000007">
    <property type="protein sequence ID" value="MCF4101032.1"/>
    <property type="molecule type" value="Genomic_DNA"/>
</dbReference>
<dbReference type="GO" id="GO:0005524">
    <property type="term" value="F:ATP binding"/>
    <property type="evidence" value="ECO:0007669"/>
    <property type="project" value="UniProtKB-KW"/>
</dbReference>
<comment type="caution">
    <text evidence="2">The sequence shown here is derived from an EMBL/GenBank/DDBJ whole genome shotgun (WGS) entry which is preliminary data.</text>
</comment>